<dbReference type="CDD" id="cd01991">
    <property type="entry name" value="Asn_synthase_B_C"/>
    <property type="match status" value="1"/>
</dbReference>
<dbReference type="InterPro" id="IPR033738">
    <property type="entry name" value="AsnB_N"/>
</dbReference>
<dbReference type="InterPro" id="IPR051786">
    <property type="entry name" value="ASN_synthetase/amidase"/>
</dbReference>
<feature type="binding site" evidence="9">
    <location>
        <begin position="353"/>
        <end position="354"/>
    </location>
    <ligand>
        <name>ATP</name>
        <dbReference type="ChEBI" id="CHEBI:30616"/>
    </ligand>
</feature>
<evidence type="ECO:0000256" key="8">
    <source>
        <dbReference type="PIRSR" id="PIRSR001589-1"/>
    </source>
</evidence>
<dbReference type="InterPro" id="IPR006426">
    <property type="entry name" value="Asn_synth_AEB"/>
</dbReference>
<feature type="binding site" evidence="9">
    <location>
        <position position="280"/>
    </location>
    <ligand>
        <name>ATP</name>
        <dbReference type="ChEBI" id="CHEBI:30616"/>
    </ligand>
</feature>
<feature type="active site" description="For GATase activity" evidence="8">
    <location>
        <position position="2"/>
    </location>
</feature>
<dbReference type="PANTHER" id="PTHR43284:SF1">
    <property type="entry name" value="ASPARAGINE SYNTHETASE"/>
    <property type="match status" value="1"/>
</dbReference>
<evidence type="ECO:0000256" key="10">
    <source>
        <dbReference type="PIRSR" id="PIRSR001589-3"/>
    </source>
</evidence>
<dbReference type="Gene3D" id="3.40.50.620">
    <property type="entry name" value="HUPs"/>
    <property type="match status" value="2"/>
</dbReference>
<dbReference type="PIRSF" id="PIRSF001589">
    <property type="entry name" value="Asn_synthetase_glu-h"/>
    <property type="match status" value="1"/>
</dbReference>
<dbReference type="PROSITE" id="PS51278">
    <property type="entry name" value="GATASE_TYPE_2"/>
    <property type="match status" value="1"/>
</dbReference>
<proteinExistence type="inferred from homology"/>
<keyword evidence="4 9" id="KW-0547">Nucleotide-binding</keyword>
<dbReference type="NCBIfam" id="TIGR01536">
    <property type="entry name" value="asn_synth_AEB"/>
    <property type="match status" value="1"/>
</dbReference>
<dbReference type="InterPro" id="IPR029055">
    <property type="entry name" value="Ntn_hydrolases_N"/>
</dbReference>
<dbReference type="SUPFAM" id="SSF56235">
    <property type="entry name" value="N-terminal nucleophile aminohydrolases (Ntn hydrolases)"/>
    <property type="match status" value="1"/>
</dbReference>
<evidence type="ECO:0000259" key="11">
    <source>
        <dbReference type="PROSITE" id="PS51278"/>
    </source>
</evidence>
<feature type="domain" description="Glutamine amidotransferase type-2" evidence="11">
    <location>
        <begin position="2"/>
        <end position="211"/>
    </location>
</feature>
<evidence type="ECO:0000256" key="5">
    <source>
        <dbReference type="ARBA" id="ARBA00022840"/>
    </source>
</evidence>
<evidence type="ECO:0000256" key="1">
    <source>
        <dbReference type="ARBA" id="ARBA00005187"/>
    </source>
</evidence>
<evidence type="ECO:0000256" key="2">
    <source>
        <dbReference type="ARBA" id="ARBA00005752"/>
    </source>
</evidence>
<dbReference type="GO" id="GO:0005829">
    <property type="term" value="C:cytosol"/>
    <property type="evidence" value="ECO:0007669"/>
    <property type="project" value="TreeGrafter"/>
</dbReference>
<dbReference type="EMBL" id="MFDB01000008">
    <property type="protein sequence ID" value="OGE33597.1"/>
    <property type="molecule type" value="Genomic_DNA"/>
</dbReference>
<dbReference type="Gene3D" id="3.60.20.10">
    <property type="entry name" value="Glutamine Phosphoribosylpyrophosphate, subunit 1, domain 1"/>
    <property type="match status" value="1"/>
</dbReference>
<evidence type="ECO:0000256" key="4">
    <source>
        <dbReference type="ARBA" id="ARBA00022741"/>
    </source>
</evidence>
<dbReference type="Proteomes" id="UP000177258">
    <property type="component" value="Unassembled WGS sequence"/>
</dbReference>
<evidence type="ECO:0000313" key="12">
    <source>
        <dbReference type="EMBL" id="OGE33597.1"/>
    </source>
</evidence>
<protein>
    <recommendedName>
        <fullName evidence="3">asparagine synthase (glutamine-hydrolyzing)</fullName>
        <ecNumber evidence="3">6.3.5.4</ecNumber>
    </recommendedName>
</protein>
<comment type="caution">
    <text evidence="12">The sequence shown here is derived from an EMBL/GenBank/DDBJ whole genome shotgun (WGS) entry which is preliminary data.</text>
</comment>
<dbReference type="GO" id="GO:0005524">
    <property type="term" value="F:ATP binding"/>
    <property type="evidence" value="ECO:0007669"/>
    <property type="project" value="UniProtKB-KW"/>
</dbReference>
<name>A0A1F5JY82_9BACT</name>
<organism evidence="12 13">
    <name type="scientific">Candidatus Daviesbacteria bacterium RIFCSPHIGHO2_02_FULL_41_10</name>
    <dbReference type="NCBI Taxonomy" id="1797774"/>
    <lineage>
        <taxon>Bacteria</taxon>
        <taxon>Candidatus Daviesiibacteriota</taxon>
    </lineage>
</organism>
<dbReference type="SUPFAM" id="SSF52402">
    <property type="entry name" value="Adenine nucleotide alpha hydrolases-like"/>
    <property type="match status" value="1"/>
</dbReference>
<dbReference type="InterPro" id="IPR014729">
    <property type="entry name" value="Rossmann-like_a/b/a_fold"/>
</dbReference>
<evidence type="ECO:0000256" key="6">
    <source>
        <dbReference type="ARBA" id="ARBA00022962"/>
    </source>
</evidence>
<accession>A0A1F5JY82</accession>
<comment type="pathway">
    <text evidence="1">Amino-acid biosynthesis; L-asparagine biosynthesis; L-asparagine from L-aspartate (L-Gln route): step 1/1.</text>
</comment>
<keyword evidence="8" id="KW-0028">Amino-acid biosynthesis</keyword>
<dbReference type="Pfam" id="PF13537">
    <property type="entry name" value="GATase_7"/>
    <property type="match status" value="1"/>
</dbReference>
<dbReference type="GO" id="GO:0004066">
    <property type="term" value="F:asparagine synthase (glutamine-hydrolyzing) activity"/>
    <property type="evidence" value="ECO:0007669"/>
    <property type="project" value="UniProtKB-EC"/>
</dbReference>
<dbReference type="PANTHER" id="PTHR43284">
    <property type="entry name" value="ASPARAGINE SYNTHETASE (GLUTAMINE-HYDROLYZING)"/>
    <property type="match status" value="1"/>
</dbReference>
<keyword evidence="8" id="KW-0061">Asparagine biosynthesis</keyword>
<sequence length="615" mass="70583">MCGIAGIVSFDKPIDKKSLPEMLSQIKHRGPDQTGIYSKPHVSMGIQRLSIIDVATGNQPIENEDGSIAVVFNGEIYNYLELTKDLIRKGHVFKTKSDTEVLVHLYEVYREGMSKYLNGMFSFAIWDRKKQLIFISRDPIGIKPLYYFQKGEELIFGSELKAILAYRDIKKEININSLKNYSLFGYISSDDSIFKNIYKLSPGCNLVFSKSRKKIIDYYSMNSRIFTDERNVDKILEDAVLSQSMADVPLGVLLSGGIDSSLISYYLTQKLGKRVKSFSIGFKEKSFDESLYAKAVAKILKTDHYSENFGPKDIYTLFPIIVDKMDEPLADSSLFPTYKLSTLARKHVKVVLSGDGGDELFGGYPTYQGHLAAEKIKKFFPKFLINTGLRLIDASQPSFDNYPFAETAKRFLRGLGKDGIQRHLDWMSLNGFDNLLNKDFSEDQAGCDKLFAGFEQKIAKITSNTPLKYQLLDFYTYLTDDLLVKIDRASMFNSLEVRVPFLDLKVIYCAFNSKLKSVNLFETKKILRKLLKKHLPSTIVDRKKKGFGIPLAKWVYGDLRDLVYEQLDNKDLYSYFDKKKVEKLLNDHMKKRRNNAKTLWMLTLFSGWLNKWYSN</sequence>
<comment type="similarity">
    <text evidence="2">Belongs to the asparagine synthetase family.</text>
</comment>
<evidence type="ECO:0000256" key="9">
    <source>
        <dbReference type="PIRSR" id="PIRSR001589-2"/>
    </source>
</evidence>
<dbReference type="CDD" id="cd00712">
    <property type="entry name" value="AsnB"/>
    <property type="match status" value="1"/>
</dbReference>
<evidence type="ECO:0000256" key="7">
    <source>
        <dbReference type="ARBA" id="ARBA00048741"/>
    </source>
</evidence>
<feature type="binding site" evidence="9">
    <location>
        <position position="98"/>
    </location>
    <ligand>
        <name>L-glutamine</name>
        <dbReference type="ChEBI" id="CHEBI:58359"/>
    </ligand>
</feature>
<keyword evidence="5 9" id="KW-0067">ATP-binding</keyword>
<gene>
    <name evidence="12" type="ORF">A3D83_01345</name>
</gene>
<comment type="catalytic activity">
    <reaction evidence="7">
        <text>L-aspartate + L-glutamine + ATP + H2O = L-asparagine + L-glutamate + AMP + diphosphate + H(+)</text>
        <dbReference type="Rhea" id="RHEA:12228"/>
        <dbReference type="ChEBI" id="CHEBI:15377"/>
        <dbReference type="ChEBI" id="CHEBI:15378"/>
        <dbReference type="ChEBI" id="CHEBI:29985"/>
        <dbReference type="ChEBI" id="CHEBI:29991"/>
        <dbReference type="ChEBI" id="CHEBI:30616"/>
        <dbReference type="ChEBI" id="CHEBI:33019"/>
        <dbReference type="ChEBI" id="CHEBI:58048"/>
        <dbReference type="ChEBI" id="CHEBI:58359"/>
        <dbReference type="ChEBI" id="CHEBI:456215"/>
        <dbReference type="EC" id="6.3.5.4"/>
    </reaction>
</comment>
<keyword evidence="6 8" id="KW-0315">Glutamine amidotransferase</keyword>
<dbReference type="EC" id="6.3.5.4" evidence="3"/>
<evidence type="ECO:0000256" key="3">
    <source>
        <dbReference type="ARBA" id="ARBA00012737"/>
    </source>
</evidence>
<feature type="site" description="Important for beta-aspartyl-AMP intermediate formation" evidence="10">
    <location>
        <position position="355"/>
    </location>
</feature>
<evidence type="ECO:0000313" key="13">
    <source>
        <dbReference type="Proteomes" id="UP000177258"/>
    </source>
</evidence>
<dbReference type="AlphaFoldDB" id="A0A1F5JY82"/>
<dbReference type="InterPro" id="IPR001962">
    <property type="entry name" value="Asn_synthase"/>
</dbReference>
<dbReference type="Pfam" id="PF00733">
    <property type="entry name" value="Asn_synthase"/>
    <property type="match status" value="1"/>
</dbReference>
<reference evidence="12 13" key="1">
    <citation type="journal article" date="2016" name="Nat. Commun.">
        <title>Thousands of microbial genomes shed light on interconnected biogeochemical processes in an aquifer system.</title>
        <authorList>
            <person name="Anantharaman K."/>
            <person name="Brown C.T."/>
            <person name="Hug L.A."/>
            <person name="Sharon I."/>
            <person name="Castelle C.J."/>
            <person name="Probst A.J."/>
            <person name="Thomas B.C."/>
            <person name="Singh A."/>
            <person name="Wilkins M.J."/>
            <person name="Karaoz U."/>
            <person name="Brodie E.L."/>
            <person name="Williams K.H."/>
            <person name="Hubbard S.S."/>
            <person name="Banfield J.F."/>
        </authorList>
    </citation>
    <scope>NUCLEOTIDE SEQUENCE [LARGE SCALE GENOMIC DNA]</scope>
</reference>
<feature type="binding site" evidence="9">
    <location>
        <position position="253"/>
    </location>
    <ligand>
        <name>ATP</name>
        <dbReference type="ChEBI" id="CHEBI:30616"/>
    </ligand>
</feature>
<dbReference type="InterPro" id="IPR017932">
    <property type="entry name" value="GATase_2_dom"/>
</dbReference>
<dbReference type="GO" id="GO:0006529">
    <property type="term" value="P:asparagine biosynthetic process"/>
    <property type="evidence" value="ECO:0007669"/>
    <property type="project" value="UniProtKB-KW"/>
</dbReference>